<feature type="region of interest" description="Disordered" evidence="15">
    <location>
        <begin position="819"/>
        <end position="870"/>
    </location>
</feature>
<dbReference type="Gene3D" id="1.10.510.10">
    <property type="entry name" value="Transferase(Phosphotransferase) domain 1"/>
    <property type="match status" value="1"/>
</dbReference>
<dbReference type="FunFam" id="1.20.1480.20:FF:000001">
    <property type="entry name" value="microtubule-associated serine/threonine-protein kinase 4 isoform X1"/>
    <property type="match status" value="1"/>
</dbReference>
<evidence type="ECO:0000256" key="13">
    <source>
        <dbReference type="ARBA" id="ARBA00047899"/>
    </source>
</evidence>
<feature type="region of interest" description="Disordered" evidence="15">
    <location>
        <begin position="1"/>
        <end position="20"/>
    </location>
</feature>
<feature type="compositionally biased region" description="Basic and acidic residues" evidence="15">
    <location>
        <begin position="1178"/>
        <end position="1188"/>
    </location>
</feature>
<evidence type="ECO:0000256" key="11">
    <source>
        <dbReference type="ARBA" id="ARBA00022840"/>
    </source>
</evidence>
<keyword evidence="12" id="KW-0460">Magnesium</keyword>
<feature type="region of interest" description="Disordered" evidence="15">
    <location>
        <begin position="1943"/>
        <end position="2022"/>
    </location>
</feature>
<keyword evidence="6" id="KW-0723">Serine/threonine-protein kinase</keyword>
<dbReference type="InterPro" id="IPR001478">
    <property type="entry name" value="PDZ"/>
</dbReference>
<dbReference type="PROSITE" id="PS50106">
    <property type="entry name" value="PDZ"/>
    <property type="match status" value="1"/>
</dbReference>
<feature type="compositionally biased region" description="Low complexity" evidence="15">
    <location>
        <begin position="147"/>
        <end position="161"/>
    </location>
</feature>
<feature type="compositionally biased region" description="Basic and acidic residues" evidence="15">
    <location>
        <begin position="828"/>
        <end position="841"/>
    </location>
</feature>
<comment type="catalytic activity">
    <reaction evidence="14">
        <text>L-seryl-[protein] + ATP = O-phospho-L-seryl-[protein] + ADP + H(+)</text>
        <dbReference type="Rhea" id="RHEA:17989"/>
        <dbReference type="Rhea" id="RHEA-COMP:9863"/>
        <dbReference type="Rhea" id="RHEA-COMP:11604"/>
        <dbReference type="ChEBI" id="CHEBI:15378"/>
        <dbReference type="ChEBI" id="CHEBI:29999"/>
        <dbReference type="ChEBI" id="CHEBI:30616"/>
        <dbReference type="ChEBI" id="CHEBI:83421"/>
        <dbReference type="ChEBI" id="CHEBI:456216"/>
        <dbReference type="EC" id="2.7.11.1"/>
    </reaction>
</comment>
<sequence length="2022" mass="214982">MDQQQHQNNPPIPRKSVNLATHEVPLLRPTPVSSIGARRNAPMPLSLYDGAHHQHSIESPFSSAGLTGYSSSLLSTPADSISPTVLLSPVLSRPVRSQSAHSSPFLRHLTAVSDSDSETQGQGSIGSRPGSGIWSSATTFCRGGGSRTSRTSTSRVSESSSPLATPPRYCSSPTRALGGCSSGSIPGQRSPRDSLRRHRGSPLAGATDSFDGHHSSGGGSGSHHLVAPQQHRIQRSVSDAVEPVGGSGSNRSLLNEHHLHRINKMRRRPSTAVSSSGSGISLRPEGLLQHQPSFEISHSGRGTSNLLRMRNVPLGHSDPQIYTATPVTNASPVPSNRFSVAGSRRSVLLASSPLMALKSGKKDSLSVSPRTRYGRRSDAFLGASSSPSPNSLLATAGNARHRVRSSISSASNPHRHHKVHGVPMRAGSSLAAPSAENRRWSLASLPSSSGYGTPGSTSAFSSQYSSQEHLADYLNDLRMNPRFDSNDSYTGMDETLLFQRPRSRSLTSPVRFNAPDSSTPVPLVTSVYKERFPKAKAQMETRLQTFLLDNSPLSGFTTSVALDVAPSSPQSVKSKPSSTIGSPSQNQHRRHGRSSPRPTSPLPRPISPLATESAIATPTGVVFRSSASFNNVLGLCTTPSMLAPNSPMSSTAMAFPSPSGSMCGRSSFAGGSAAVAVAETLMQADPALLRLLGDGATRFLHHQICEVAADCLQKSRDDLITSAYFCDMSHRLEETLVESQTKCGPESCRYLSRLVKQVLMIVSRAARLLECLEFDPDEFYQLLEEAEGAVRYQLGSGTARVPDLPQYIVDKLGLNKNLITDDGELSPDEEKSIKIPTEHAVKMRSKPSSSDSTAHASSDPAPTDLSSQAPKEDDFESIRLISNGAYGAVYLVRHKKTRQRFALKKMKKTTLLLRNQVDQVYAERDILTFTDNPFVVCFYGSFETKQHLCMLMEYVEGGDCASLLKLAGTLPLELARLYIAETVLAIEYLHSCGIVHRDLKPDNLLITAMGHIKLTDFGLSKIGLMNRTTLVSEGYLDDTQQFQDNQLCGTPEYIAPEVILRQGYGKPVDWWALGVILYEFVVGIVPFMGDTPDALFANIINEEVEYPEGDEALDADAENLIRQLLEKNPLDRLGTALGASEVTAHPLFASLDFNSLLRQKAEFVPQLENEEDTSYFDSRSERYNHDADSGDDDAVPMFWSFSTASPRHSIVGMDISPANLAALNAAAQASGAAQPPTPSDKPSGPHPPANFIRKYGALTHHGSTTSEDGGTGTPSTGTGSGSHSVFGGVVGPSAKGTRLSDSTDSQYYFDGGKLPPSSGSVGTKSLEGDYPASSAVLLRRRFSSQRHTNLSTSSSGTNNTGCFNTGCSSTDSSMDASSFHYEGAAPSVVMRRGHANLSPLPRFAISSPSEQRVSPTNVRLGNNRYGSDDVGSLTGSLTSELSPVQEKSGMTPFGPLSETNSRSTSAMDGEIQPTVPTASSSTGYHRSSTTSTASVPKQSTKAATTKTTEAVSLRVTIPASQNTSSGASATSSAHQSPLPSASGSTSGTVYYHSYAGSTGQLSPGGNSVSSASSFDSCQPGSSSLAPAADAVKQAPTKNSLSPVPGASSSGGLNKPPLIIKRGPRGFGFTIRSVRVYLSENSEYYTIEHIVASIIGGSPAEAAGLRENDLITHVRGQAVNNITHPQLMQRLLSCGNELSLHVTPLSSTSIKEGEARRSVGKLLRKKPRRPARRLPLEKKPRKASSLFRRLSGKHGASEVVPGTSSQKQTFIPRSASSQDGVPLAVSPIPGSSTLAPNHMPKVSTATTTTVGPSKTSAFTAVQMRIPKAPAPNPQHKRRSDFGLTNPSTATDLPPIRVSDLTDPTKKPHVLEPPAKKPERQVSAEGDGRLPPITTSKQSTLQELKNSIVQRFSPSNATTIPAATSSAPVNISANRRSSVGMTISPLARPTGSVPPRPPPITVTGVSTASTPTTSVAEPVVHHAEPEAPASMSTNSPKRKLSPSRLVQRIWKGATSQGNADASSK</sequence>
<feature type="region of interest" description="Disordered" evidence="15">
    <location>
        <begin position="265"/>
        <end position="284"/>
    </location>
</feature>
<dbReference type="Pfam" id="PF08926">
    <property type="entry name" value="DUF1908"/>
    <property type="match status" value="2"/>
</dbReference>
<dbReference type="GO" id="GO:0035556">
    <property type="term" value="P:intracellular signal transduction"/>
    <property type="evidence" value="ECO:0007669"/>
    <property type="project" value="TreeGrafter"/>
</dbReference>
<reference evidence="20" key="2">
    <citation type="submission" date="2020-10" db="UniProtKB">
        <authorList>
            <consortium name="WormBaseParasite"/>
        </authorList>
    </citation>
    <scope>IDENTIFICATION</scope>
</reference>
<dbReference type="SMART" id="SM00220">
    <property type="entry name" value="S_TKc"/>
    <property type="match status" value="1"/>
</dbReference>
<feature type="compositionally biased region" description="Polar residues" evidence="15">
    <location>
        <begin position="2011"/>
        <end position="2022"/>
    </location>
</feature>
<feature type="compositionally biased region" description="Polar residues" evidence="15">
    <location>
        <begin position="1761"/>
        <end position="1778"/>
    </location>
</feature>
<feature type="compositionally biased region" description="Low complexity" evidence="15">
    <location>
        <begin position="383"/>
        <end position="394"/>
    </location>
</feature>
<feature type="compositionally biased region" description="Low complexity" evidence="15">
    <location>
        <begin position="1431"/>
        <end position="1442"/>
    </location>
</feature>
<dbReference type="InterPro" id="IPR050236">
    <property type="entry name" value="Ser_Thr_kinase_AGC"/>
</dbReference>
<evidence type="ECO:0000256" key="3">
    <source>
        <dbReference type="ARBA" id="ARBA00009903"/>
    </source>
</evidence>
<feature type="compositionally biased region" description="Polar residues" evidence="15">
    <location>
        <begin position="1802"/>
        <end position="1818"/>
    </location>
</feature>
<feature type="compositionally biased region" description="Polar residues" evidence="15">
    <location>
        <begin position="1407"/>
        <end position="1420"/>
    </location>
</feature>
<keyword evidence="5" id="KW-0963">Cytoplasm</keyword>
<dbReference type="WBParaSite" id="Pan_g1729.t1">
    <property type="protein sequence ID" value="Pan_g1729.t1"/>
    <property type="gene ID" value="Pan_g1729"/>
</dbReference>
<feature type="compositionally biased region" description="Basic and acidic residues" evidence="15">
    <location>
        <begin position="1861"/>
        <end position="1886"/>
    </location>
</feature>
<evidence type="ECO:0000256" key="12">
    <source>
        <dbReference type="ARBA" id="ARBA00022842"/>
    </source>
</evidence>
<dbReference type="SUPFAM" id="SSF56112">
    <property type="entry name" value="Protein kinase-like (PK-like)"/>
    <property type="match status" value="1"/>
</dbReference>
<feature type="compositionally biased region" description="Polar residues" evidence="15">
    <location>
        <begin position="1595"/>
        <end position="1611"/>
    </location>
</feature>
<dbReference type="InterPro" id="IPR011009">
    <property type="entry name" value="Kinase-like_dom_sf"/>
</dbReference>
<feature type="region of interest" description="Disordered" evidence="15">
    <location>
        <begin position="1307"/>
        <end position="1326"/>
    </location>
</feature>
<feature type="domain" description="PDZ" evidence="17">
    <location>
        <begin position="1616"/>
        <end position="1705"/>
    </location>
</feature>
<evidence type="ECO:0000259" key="16">
    <source>
        <dbReference type="PROSITE" id="PS50011"/>
    </source>
</evidence>
<dbReference type="InterPro" id="IPR023142">
    <property type="entry name" value="MAST_pre-PK_dom_sf"/>
</dbReference>
<feature type="region of interest" description="Disordered" evidence="15">
    <location>
        <begin position="1706"/>
        <end position="1892"/>
    </location>
</feature>
<dbReference type="Gene3D" id="3.30.200.20">
    <property type="entry name" value="Phosphorylase Kinase, domain 1"/>
    <property type="match status" value="1"/>
</dbReference>
<evidence type="ECO:0000256" key="7">
    <source>
        <dbReference type="ARBA" id="ARBA00022553"/>
    </source>
</evidence>
<feature type="domain" description="Protein kinase" evidence="16">
    <location>
        <begin position="875"/>
        <end position="1148"/>
    </location>
</feature>
<keyword evidence="9" id="KW-0547">Nucleotide-binding</keyword>
<feature type="domain" description="AGC-kinase C-terminal" evidence="18">
    <location>
        <begin position="1149"/>
        <end position="1213"/>
    </location>
</feature>
<keyword evidence="8" id="KW-0808">Transferase</keyword>
<dbReference type="EC" id="2.7.11.1" evidence="4"/>
<dbReference type="GO" id="GO:0000287">
    <property type="term" value="F:magnesium ion binding"/>
    <property type="evidence" value="ECO:0007669"/>
    <property type="project" value="InterPro"/>
</dbReference>
<dbReference type="PROSITE" id="PS51285">
    <property type="entry name" value="AGC_KINASE_CTER"/>
    <property type="match status" value="1"/>
</dbReference>
<feature type="region of interest" description="Disordered" evidence="15">
    <location>
        <begin position="1168"/>
        <end position="1191"/>
    </location>
</feature>
<feature type="region of interest" description="Disordered" evidence="15">
    <location>
        <begin position="111"/>
        <end position="231"/>
    </location>
</feature>
<feature type="region of interest" description="Disordered" evidence="15">
    <location>
        <begin position="566"/>
        <end position="608"/>
    </location>
</feature>
<evidence type="ECO:0000256" key="1">
    <source>
        <dbReference type="ARBA" id="ARBA00001946"/>
    </source>
</evidence>
<comment type="subcellular location">
    <subcellularLocation>
        <location evidence="2">Cytoplasm</location>
    </subcellularLocation>
</comment>
<dbReference type="Pfam" id="PF00595">
    <property type="entry name" value="PDZ"/>
    <property type="match status" value="1"/>
</dbReference>
<dbReference type="InterPro" id="IPR008271">
    <property type="entry name" value="Ser/Thr_kinase_AS"/>
</dbReference>
<dbReference type="Pfam" id="PF00069">
    <property type="entry name" value="Pkinase"/>
    <property type="match status" value="1"/>
</dbReference>
<feature type="compositionally biased region" description="Low complexity" evidence="15">
    <location>
        <begin position="1259"/>
        <end position="1293"/>
    </location>
</feature>
<dbReference type="GO" id="GO:0005737">
    <property type="term" value="C:cytoplasm"/>
    <property type="evidence" value="ECO:0007669"/>
    <property type="project" value="UniProtKB-SubCell"/>
</dbReference>
<reference evidence="19" key="1">
    <citation type="journal article" date="2013" name="Genetics">
        <title>The draft genome and transcriptome of Panagrellus redivivus are shaped by the harsh demands of a free-living lifestyle.</title>
        <authorList>
            <person name="Srinivasan J."/>
            <person name="Dillman A.R."/>
            <person name="Macchietto M.G."/>
            <person name="Heikkinen L."/>
            <person name="Lakso M."/>
            <person name="Fracchia K.M."/>
            <person name="Antoshechkin I."/>
            <person name="Mortazavi A."/>
            <person name="Wong G."/>
            <person name="Sternberg P.W."/>
        </authorList>
    </citation>
    <scope>NUCLEOTIDE SEQUENCE [LARGE SCALE GENOMIC DNA]</scope>
    <source>
        <strain evidence="19">MT8872</strain>
    </source>
</reference>
<evidence type="ECO:0000256" key="14">
    <source>
        <dbReference type="ARBA" id="ARBA00048679"/>
    </source>
</evidence>
<comment type="cofactor">
    <cofactor evidence="1">
        <name>Mg(2+)</name>
        <dbReference type="ChEBI" id="CHEBI:18420"/>
    </cofactor>
</comment>
<feature type="region of interest" description="Disordered" evidence="15">
    <location>
        <begin position="1226"/>
        <end position="1302"/>
    </location>
</feature>
<dbReference type="Gene3D" id="2.30.42.10">
    <property type="match status" value="1"/>
</dbReference>
<keyword evidence="7" id="KW-0597">Phosphoprotein</keyword>
<keyword evidence="11" id="KW-0067">ATP-binding</keyword>
<evidence type="ECO:0000256" key="10">
    <source>
        <dbReference type="ARBA" id="ARBA00022777"/>
    </source>
</evidence>
<dbReference type="InterPro" id="IPR037711">
    <property type="entry name" value="MAST"/>
</dbReference>
<feature type="region of interest" description="Disordered" evidence="15">
    <location>
        <begin position="1561"/>
        <end position="1616"/>
    </location>
</feature>
<evidence type="ECO:0000256" key="5">
    <source>
        <dbReference type="ARBA" id="ARBA00022490"/>
    </source>
</evidence>
<dbReference type="Proteomes" id="UP000492821">
    <property type="component" value="Unassembled WGS sequence"/>
</dbReference>
<dbReference type="PROSITE" id="PS50011">
    <property type="entry name" value="PROTEIN_KINASE_DOM"/>
    <property type="match status" value="1"/>
</dbReference>
<feature type="compositionally biased region" description="Low complexity" evidence="15">
    <location>
        <begin position="566"/>
        <end position="578"/>
    </location>
</feature>
<dbReference type="PROSITE" id="PS00108">
    <property type="entry name" value="PROTEIN_KINASE_ST"/>
    <property type="match status" value="1"/>
</dbReference>
<protein>
    <recommendedName>
        <fullName evidence="4">non-specific serine/threonine protein kinase</fullName>
        <ecNumber evidence="4">2.7.11.1</ecNumber>
    </recommendedName>
</protein>
<keyword evidence="19" id="KW-1185">Reference proteome</keyword>
<evidence type="ECO:0000256" key="6">
    <source>
        <dbReference type="ARBA" id="ARBA00022527"/>
    </source>
</evidence>
<dbReference type="InterPro" id="IPR000719">
    <property type="entry name" value="Prot_kinase_dom"/>
</dbReference>
<feature type="compositionally biased region" description="Low complexity" evidence="15">
    <location>
        <begin position="1563"/>
        <end position="1576"/>
    </location>
</feature>
<dbReference type="SUPFAM" id="SSF140482">
    <property type="entry name" value="MAST3 pre-PK domain-like"/>
    <property type="match status" value="1"/>
</dbReference>
<keyword evidence="10" id="KW-0418">Kinase</keyword>
<comment type="catalytic activity">
    <reaction evidence="13">
        <text>L-threonyl-[protein] + ATP = O-phospho-L-threonyl-[protein] + ADP + H(+)</text>
        <dbReference type="Rhea" id="RHEA:46608"/>
        <dbReference type="Rhea" id="RHEA-COMP:11060"/>
        <dbReference type="Rhea" id="RHEA-COMP:11605"/>
        <dbReference type="ChEBI" id="CHEBI:15378"/>
        <dbReference type="ChEBI" id="CHEBI:30013"/>
        <dbReference type="ChEBI" id="CHEBI:30616"/>
        <dbReference type="ChEBI" id="CHEBI:61977"/>
        <dbReference type="ChEBI" id="CHEBI:456216"/>
        <dbReference type="EC" id="2.7.11.1"/>
    </reaction>
</comment>
<dbReference type="FunFam" id="3.30.200.20:FF:000012">
    <property type="entry name" value="microtubule-associated serine/threonine-protein kinase 2 isoform X1"/>
    <property type="match status" value="1"/>
</dbReference>
<dbReference type="CDD" id="cd05609">
    <property type="entry name" value="STKc_MAST"/>
    <property type="match status" value="1"/>
</dbReference>
<dbReference type="InterPro" id="IPR036034">
    <property type="entry name" value="PDZ_sf"/>
</dbReference>
<feature type="compositionally biased region" description="Polar residues" evidence="15">
    <location>
        <begin position="1474"/>
        <end position="1499"/>
    </location>
</feature>
<evidence type="ECO:0000259" key="18">
    <source>
        <dbReference type="PROSITE" id="PS51285"/>
    </source>
</evidence>
<feature type="compositionally biased region" description="Polar residues" evidence="15">
    <location>
        <begin position="1457"/>
        <end position="1466"/>
    </location>
</feature>
<feature type="compositionally biased region" description="Basic residues" evidence="15">
    <location>
        <begin position="1717"/>
        <end position="1731"/>
    </location>
</feature>
<dbReference type="Gene3D" id="1.20.1480.20">
    <property type="entry name" value="MAST3 pre-PK domain-like"/>
    <property type="match status" value="1"/>
</dbReference>
<dbReference type="PANTHER" id="PTHR24356">
    <property type="entry name" value="SERINE/THREONINE-PROTEIN KINASE"/>
    <property type="match status" value="1"/>
</dbReference>
<dbReference type="InterPro" id="IPR000961">
    <property type="entry name" value="AGC-kinase_C"/>
</dbReference>
<evidence type="ECO:0000313" key="19">
    <source>
        <dbReference type="Proteomes" id="UP000492821"/>
    </source>
</evidence>
<name>A0A7E4V6Z5_PANRE</name>
<evidence type="ECO:0000256" key="9">
    <source>
        <dbReference type="ARBA" id="ARBA00022741"/>
    </source>
</evidence>
<evidence type="ECO:0000313" key="20">
    <source>
        <dbReference type="WBParaSite" id="Pan_g1729.t1"/>
    </source>
</evidence>
<feature type="compositionally biased region" description="Low complexity" evidence="15">
    <location>
        <begin position="1959"/>
        <end position="1973"/>
    </location>
</feature>
<feature type="compositionally biased region" description="Pro residues" evidence="15">
    <location>
        <begin position="1235"/>
        <end position="1248"/>
    </location>
</feature>
<evidence type="ECO:0000256" key="8">
    <source>
        <dbReference type="ARBA" id="ARBA00022679"/>
    </source>
</evidence>
<evidence type="ECO:0000259" key="17">
    <source>
        <dbReference type="PROSITE" id="PS50106"/>
    </source>
</evidence>
<dbReference type="FunFam" id="1.10.510.10:FF:000012">
    <property type="entry name" value="microtubule-associated serine/threonine-protein kinase 2 isoform X1"/>
    <property type="match status" value="1"/>
</dbReference>
<dbReference type="InterPro" id="IPR015022">
    <property type="entry name" value="MAST_pre-PK_dom"/>
</dbReference>
<comment type="similarity">
    <text evidence="3">Belongs to the protein kinase superfamily. AGC Ser/Thr protein kinase family.</text>
</comment>
<proteinExistence type="inferred from homology"/>
<dbReference type="PANTHER" id="PTHR24356:SF414">
    <property type="entry name" value="NON-SPECIFIC SERINE_THREONINE PROTEIN KINASE"/>
    <property type="match status" value="1"/>
</dbReference>
<organism evidence="19 20">
    <name type="scientific">Panagrellus redivivus</name>
    <name type="common">Microworm</name>
    <dbReference type="NCBI Taxonomy" id="6233"/>
    <lineage>
        <taxon>Eukaryota</taxon>
        <taxon>Metazoa</taxon>
        <taxon>Ecdysozoa</taxon>
        <taxon>Nematoda</taxon>
        <taxon>Chromadorea</taxon>
        <taxon>Rhabditida</taxon>
        <taxon>Tylenchina</taxon>
        <taxon>Panagrolaimomorpha</taxon>
        <taxon>Panagrolaimoidea</taxon>
        <taxon>Panagrolaimidae</taxon>
        <taxon>Panagrellus</taxon>
    </lineage>
</organism>
<feature type="region of interest" description="Disordered" evidence="15">
    <location>
        <begin position="1407"/>
        <end position="1545"/>
    </location>
</feature>
<dbReference type="GO" id="GO:0004674">
    <property type="term" value="F:protein serine/threonine kinase activity"/>
    <property type="evidence" value="ECO:0007669"/>
    <property type="project" value="UniProtKB-KW"/>
</dbReference>
<accession>A0A7E4V6Z5</accession>
<dbReference type="SMART" id="SM00228">
    <property type="entry name" value="PDZ"/>
    <property type="match status" value="1"/>
</dbReference>
<dbReference type="SUPFAM" id="SSF50156">
    <property type="entry name" value="PDZ domain-like"/>
    <property type="match status" value="1"/>
</dbReference>
<feature type="region of interest" description="Disordered" evidence="15">
    <location>
        <begin position="378"/>
        <end position="433"/>
    </location>
</feature>
<dbReference type="GO" id="GO:0005524">
    <property type="term" value="F:ATP binding"/>
    <property type="evidence" value="ECO:0007669"/>
    <property type="project" value="UniProtKB-KW"/>
</dbReference>
<feature type="compositionally biased region" description="Low complexity" evidence="15">
    <location>
        <begin position="1519"/>
        <end position="1536"/>
    </location>
</feature>
<evidence type="ECO:0000256" key="4">
    <source>
        <dbReference type="ARBA" id="ARBA00012513"/>
    </source>
</evidence>
<feature type="compositionally biased region" description="Polar residues" evidence="15">
    <location>
        <begin position="112"/>
        <end position="122"/>
    </location>
</feature>
<evidence type="ECO:0000256" key="2">
    <source>
        <dbReference type="ARBA" id="ARBA00004496"/>
    </source>
</evidence>
<evidence type="ECO:0000256" key="15">
    <source>
        <dbReference type="SAM" id="MobiDB-lite"/>
    </source>
</evidence>
<feature type="compositionally biased region" description="Low complexity" evidence="15">
    <location>
        <begin position="846"/>
        <end position="863"/>
    </location>
</feature>